<evidence type="ECO:0000313" key="2">
    <source>
        <dbReference type="Proteomes" id="UP000011783"/>
    </source>
</evidence>
<dbReference type="Proteomes" id="UP000011783">
    <property type="component" value="Unassembled WGS sequence"/>
</dbReference>
<proteinExistence type="predicted"/>
<dbReference type="BioCyc" id="LBOR1193007:G11KN-13-MONOMER"/>
<dbReference type="EMBL" id="AKWO02000073">
    <property type="protein sequence ID" value="EMF99400.1"/>
    <property type="molecule type" value="Genomic_DNA"/>
</dbReference>
<name>M3HMV3_LEPBO</name>
<sequence>MIISWEKIRHPHPKEEWKKLLEKVNPFVIQEKRGSSHMLSKKHLCIEKKIKKEPHSLFGTTQNQLKRIRVQTRNSFFRFLGNSIP</sequence>
<dbReference type="AlphaFoldDB" id="M3HMV3"/>
<gene>
    <name evidence="1" type="ORF">LEP1GSC123_4585</name>
</gene>
<protein>
    <submittedName>
        <fullName evidence="1">Uncharacterized protein</fullName>
    </submittedName>
</protein>
<dbReference type="NCBIfam" id="NF047682">
    <property type="entry name" value="LIC12628_fam"/>
    <property type="match status" value="1"/>
</dbReference>
<evidence type="ECO:0000313" key="1">
    <source>
        <dbReference type="EMBL" id="EMF99400.1"/>
    </source>
</evidence>
<accession>M3HMV3</accession>
<comment type="caution">
    <text evidence="1">The sequence shown here is derived from an EMBL/GenBank/DDBJ whole genome shotgun (WGS) entry which is preliminary data.</text>
</comment>
<organism evidence="1 2">
    <name type="scientific">Leptospira borgpetersenii str. 200701203</name>
    <dbReference type="NCBI Taxonomy" id="1193007"/>
    <lineage>
        <taxon>Bacteria</taxon>
        <taxon>Pseudomonadati</taxon>
        <taxon>Spirochaetota</taxon>
        <taxon>Spirochaetia</taxon>
        <taxon>Leptospirales</taxon>
        <taxon>Leptospiraceae</taxon>
        <taxon>Leptospira</taxon>
    </lineage>
</organism>
<reference evidence="1 2" key="1">
    <citation type="submission" date="2013-01" db="EMBL/GenBank/DDBJ databases">
        <authorList>
            <person name="Harkins D.M."/>
            <person name="Durkin A.S."/>
            <person name="Brinkac L.M."/>
            <person name="Haft D.H."/>
            <person name="Selengut J.D."/>
            <person name="Sanka R."/>
            <person name="DePew J."/>
            <person name="Purushe J."/>
            <person name="Picardeau M."/>
            <person name="Werts C."/>
            <person name="Goarant C."/>
            <person name="Vinetz J.M."/>
            <person name="Sutton G.G."/>
            <person name="Nierman W.C."/>
            <person name="Fouts D.E."/>
        </authorList>
    </citation>
    <scope>NUCLEOTIDE SEQUENCE [LARGE SCALE GENOMIC DNA]</scope>
    <source>
        <strain evidence="1 2">200701203</strain>
    </source>
</reference>